<accession>A0ACB7EUR1</accession>
<protein>
    <submittedName>
        <fullName evidence="1">Coxsackievirus and adenovirus receptor-like protein</fullName>
    </submittedName>
</protein>
<evidence type="ECO:0000313" key="2">
    <source>
        <dbReference type="Proteomes" id="UP000805704"/>
    </source>
</evidence>
<proteinExistence type="predicted"/>
<gene>
    <name evidence="1" type="primary">CXADR.8</name>
    <name evidence="1" type="ORF">GBF38_005057</name>
</gene>
<dbReference type="EMBL" id="CM024809">
    <property type="protein sequence ID" value="KAG8005969.1"/>
    <property type="molecule type" value="Genomic_DNA"/>
</dbReference>
<comment type="caution">
    <text evidence="1">The sequence shown here is derived from an EMBL/GenBank/DDBJ whole genome shotgun (WGS) entry which is preliminary data.</text>
</comment>
<dbReference type="Proteomes" id="UP000805704">
    <property type="component" value="Chromosome 21"/>
</dbReference>
<keyword evidence="2" id="KW-1185">Reference proteome</keyword>
<sequence length="304" mass="33733">LAPSQTVWAFAGGVAILPCSYNGNNGDDLPAVEWSKEGLQPHIVLLYRDGCETHGMKNPAFEYRTSLIMEELKNGDISLRISNVQLSDAGTYQCKKLGKNAPKDIPTVQLVVASPAEFTSRRPTRPGLRRFSYQVQQNFDNLSVTNWTRNLTSNVTTFQHLFIFVISVGWMRSCTPSSAITSVVTILLLLAICAPAAIVWMKFRKPVADHKSQPHEKEAMINQPNNSSPQPSPTVDHPDQPTLVSSNSDSSLSISHPNDEEPSGFSAPDDFRRSKRRSLVLPSSVQLHRQRNSSEDSEYLVQTN</sequence>
<organism evidence="1 2">
    <name type="scientific">Nibea albiflora</name>
    <name type="common">Yellow drum</name>
    <name type="synonym">Corvina albiflora</name>
    <dbReference type="NCBI Taxonomy" id="240163"/>
    <lineage>
        <taxon>Eukaryota</taxon>
        <taxon>Metazoa</taxon>
        <taxon>Chordata</taxon>
        <taxon>Craniata</taxon>
        <taxon>Vertebrata</taxon>
        <taxon>Euteleostomi</taxon>
        <taxon>Actinopterygii</taxon>
        <taxon>Neopterygii</taxon>
        <taxon>Teleostei</taxon>
        <taxon>Neoteleostei</taxon>
        <taxon>Acanthomorphata</taxon>
        <taxon>Eupercaria</taxon>
        <taxon>Sciaenidae</taxon>
        <taxon>Nibea</taxon>
    </lineage>
</organism>
<name>A0ACB7EUR1_NIBAL</name>
<reference evidence="1" key="1">
    <citation type="submission" date="2020-04" db="EMBL/GenBank/DDBJ databases">
        <title>A chromosome-scale assembly and high-density genetic map of the yellow drum (Nibea albiflora) genome.</title>
        <authorList>
            <person name="Xu D."/>
            <person name="Zhang W."/>
            <person name="Chen R."/>
            <person name="Tan P."/>
            <person name="Wang L."/>
            <person name="Song H."/>
            <person name="Tian L."/>
            <person name="Zhu Q."/>
            <person name="Wang B."/>
        </authorList>
    </citation>
    <scope>NUCLEOTIDE SEQUENCE</scope>
    <source>
        <strain evidence="1">ZJHYS-2018</strain>
    </source>
</reference>
<feature type="non-terminal residue" evidence="1">
    <location>
        <position position="1"/>
    </location>
</feature>
<evidence type="ECO:0000313" key="1">
    <source>
        <dbReference type="EMBL" id="KAG8005969.1"/>
    </source>
</evidence>